<accession>A0A3S2VUT1</accession>
<dbReference type="RefSeq" id="WP_127707155.1">
    <property type="nucleotide sequence ID" value="NZ_SACO01000003.1"/>
</dbReference>
<feature type="chain" id="PRO_5018599316" description="ATP-dependent RNA helicase" evidence="2">
    <location>
        <begin position="31"/>
        <end position="306"/>
    </location>
</feature>
<sequence>MVKNFKSIRAVIGLASLAVLAQGLVVPAMAAPEDRGGEYRGPRGGGERPSGGQGGTFENRGGGQMPSPSRYFGSSSAASRPSPPSAAPAPRGNDGFRPAPSMAAPSAPAPVQGWQMGNRGNDAPRQNAQPNAAPRHEGWRNDAPRNDGSRNDGWRGEERRADDRGRNESWRGTPGWGGTPNWNGNRGWNDRREPVRVAPRQNYNRWTHDWRRDNRYNWQAYRSSNRMAFHVGRYYPPYNGYAYRRLSVGFLLQPLFYSQSYRIYDPWTYHLPAAYEPYHWVRYYDDALLVDGYTGEVVDILYDFFW</sequence>
<dbReference type="AlphaFoldDB" id="A0A3S2VUT1"/>
<gene>
    <name evidence="3" type="ORF">EOE18_05850</name>
</gene>
<dbReference type="Gene3D" id="3.10.450.160">
    <property type="entry name" value="inner membrane protein cigr"/>
    <property type="match status" value="1"/>
</dbReference>
<feature type="compositionally biased region" description="Basic and acidic residues" evidence="1">
    <location>
        <begin position="134"/>
        <end position="169"/>
    </location>
</feature>
<evidence type="ECO:0000256" key="1">
    <source>
        <dbReference type="SAM" id="MobiDB-lite"/>
    </source>
</evidence>
<evidence type="ECO:0008006" key="5">
    <source>
        <dbReference type="Google" id="ProtNLM"/>
    </source>
</evidence>
<dbReference type="InterPro" id="IPR024572">
    <property type="entry name" value="RcnB"/>
</dbReference>
<dbReference type="EMBL" id="SACO01000003">
    <property type="protein sequence ID" value="RVU06346.1"/>
    <property type="molecule type" value="Genomic_DNA"/>
</dbReference>
<keyword evidence="4" id="KW-1185">Reference proteome</keyword>
<dbReference type="OrthoDB" id="7205329at2"/>
<reference evidence="3 4" key="1">
    <citation type="submission" date="2019-01" db="EMBL/GenBank/DDBJ databases">
        <authorList>
            <person name="Chen W.-M."/>
        </authorList>
    </citation>
    <scope>NUCLEOTIDE SEQUENCE [LARGE SCALE GENOMIC DNA]</scope>
    <source>
        <strain evidence="3 4">FSY-9</strain>
    </source>
</reference>
<feature type="compositionally biased region" description="Low complexity" evidence="1">
    <location>
        <begin position="98"/>
        <end position="110"/>
    </location>
</feature>
<protein>
    <recommendedName>
        <fullName evidence="5">ATP-dependent RNA helicase</fullName>
    </recommendedName>
</protein>
<evidence type="ECO:0000313" key="4">
    <source>
        <dbReference type="Proteomes" id="UP000282837"/>
    </source>
</evidence>
<name>A0A3S2VUT1_9SPHN</name>
<evidence type="ECO:0000313" key="3">
    <source>
        <dbReference type="EMBL" id="RVU06346.1"/>
    </source>
</evidence>
<proteinExistence type="predicted"/>
<dbReference type="Proteomes" id="UP000282837">
    <property type="component" value="Unassembled WGS sequence"/>
</dbReference>
<feature type="region of interest" description="Disordered" evidence="1">
    <location>
        <begin position="32"/>
        <end position="189"/>
    </location>
</feature>
<comment type="caution">
    <text evidence="3">The sequence shown here is derived from an EMBL/GenBank/DDBJ whole genome shotgun (WGS) entry which is preliminary data.</text>
</comment>
<keyword evidence="2" id="KW-0732">Signal</keyword>
<feature type="compositionally biased region" description="Gly residues" evidence="1">
    <location>
        <begin position="42"/>
        <end position="64"/>
    </location>
</feature>
<organism evidence="3 4">
    <name type="scientific">Novosphingobium umbonatum</name>
    <dbReference type="NCBI Taxonomy" id="1908524"/>
    <lineage>
        <taxon>Bacteria</taxon>
        <taxon>Pseudomonadati</taxon>
        <taxon>Pseudomonadota</taxon>
        <taxon>Alphaproteobacteria</taxon>
        <taxon>Sphingomonadales</taxon>
        <taxon>Sphingomonadaceae</taxon>
        <taxon>Novosphingobium</taxon>
    </lineage>
</organism>
<feature type="signal peptide" evidence="2">
    <location>
        <begin position="1"/>
        <end position="30"/>
    </location>
</feature>
<feature type="compositionally biased region" description="Low complexity" evidence="1">
    <location>
        <begin position="123"/>
        <end position="133"/>
    </location>
</feature>
<feature type="compositionally biased region" description="Basic and acidic residues" evidence="1">
    <location>
        <begin position="32"/>
        <end position="41"/>
    </location>
</feature>
<evidence type="ECO:0000256" key="2">
    <source>
        <dbReference type="SAM" id="SignalP"/>
    </source>
</evidence>
<dbReference type="Pfam" id="PF11776">
    <property type="entry name" value="RcnB"/>
    <property type="match status" value="1"/>
</dbReference>